<feature type="coiled-coil region" evidence="1">
    <location>
        <begin position="129"/>
        <end position="156"/>
    </location>
</feature>
<sequence length="291" mass="33708">MTLPGCNYLKKIYTFIDAHFIIGEMFLEYFKGSCVNTTGTLCDYCSLNEKCCPGIDRVPRPFPDYESTGLHYLPMNKTPMANRITDDFHPRVQLKKAYVLGECTLDNPNKILEFSKKFVVGQKCLGNILHTYSEELKKDKRKKERAEKRSAQAGKKYEDFDWVAMLEDGSLTKQTIAVLDKYLRHHNIDCQGRKKAKLNEVQRHITNHLAVTQNLREQDSDTDESEEDEVVTCDEYDEEEDILAEIGSVENEEEEYEEHEEGDEILYLEDHGITMYVTTRSGRNATRFLLC</sequence>
<evidence type="ECO:0000256" key="1">
    <source>
        <dbReference type="SAM" id="Coils"/>
    </source>
</evidence>
<evidence type="ECO:0008006" key="4">
    <source>
        <dbReference type="Google" id="ProtNLM"/>
    </source>
</evidence>
<proteinExistence type="predicted"/>
<comment type="caution">
    <text evidence="2">The sequence shown here is derived from an EMBL/GenBank/DDBJ whole genome shotgun (WGS) entry which is preliminary data.</text>
</comment>
<dbReference type="EMBL" id="CALNXI010000572">
    <property type="protein sequence ID" value="CAH3029448.1"/>
    <property type="molecule type" value="Genomic_DNA"/>
</dbReference>
<accession>A0ABN8ML72</accession>
<reference evidence="2 3" key="1">
    <citation type="submission" date="2022-05" db="EMBL/GenBank/DDBJ databases">
        <authorList>
            <consortium name="Genoscope - CEA"/>
            <person name="William W."/>
        </authorList>
    </citation>
    <scope>NUCLEOTIDE SEQUENCE [LARGE SCALE GENOMIC DNA]</scope>
</reference>
<organism evidence="2 3">
    <name type="scientific">Porites evermanni</name>
    <dbReference type="NCBI Taxonomy" id="104178"/>
    <lineage>
        <taxon>Eukaryota</taxon>
        <taxon>Metazoa</taxon>
        <taxon>Cnidaria</taxon>
        <taxon>Anthozoa</taxon>
        <taxon>Hexacorallia</taxon>
        <taxon>Scleractinia</taxon>
        <taxon>Fungiina</taxon>
        <taxon>Poritidae</taxon>
        <taxon>Porites</taxon>
    </lineage>
</organism>
<name>A0ABN8ML72_9CNID</name>
<protein>
    <recommendedName>
        <fullName evidence="4">Transient receptor potential cation channel subfamily A member 1</fullName>
    </recommendedName>
</protein>
<keyword evidence="3" id="KW-1185">Reference proteome</keyword>
<evidence type="ECO:0000313" key="3">
    <source>
        <dbReference type="Proteomes" id="UP001159427"/>
    </source>
</evidence>
<dbReference type="Proteomes" id="UP001159427">
    <property type="component" value="Unassembled WGS sequence"/>
</dbReference>
<gene>
    <name evidence="2" type="ORF">PEVE_00036185</name>
</gene>
<keyword evidence="1" id="KW-0175">Coiled coil</keyword>
<evidence type="ECO:0000313" key="2">
    <source>
        <dbReference type="EMBL" id="CAH3029448.1"/>
    </source>
</evidence>